<gene>
    <name evidence="2" type="ORF">KRR39_01400</name>
</gene>
<evidence type="ECO:0000313" key="2">
    <source>
        <dbReference type="EMBL" id="QWZ08558.1"/>
    </source>
</evidence>
<feature type="domain" description="Methyltransferase" evidence="1">
    <location>
        <begin position="348"/>
        <end position="404"/>
    </location>
</feature>
<evidence type="ECO:0000313" key="3">
    <source>
        <dbReference type="Proteomes" id="UP000683575"/>
    </source>
</evidence>
<keyword evidence="3" id="KW-1185">Reference proteome</keyword>
<dbReference type="InterPro" id="IPR041698">
    <property type="entry name" value="Methyltransf_25"/>
</dbReference>
<name>A0A975Y0K0_9ACTN</name>
<keyword evidence="2" id="KW-0489">Methyltransferase</keyword>
<dbReference type="Proteomes" id="UP000683575">
    <property type="component" value="Chromosome"/>
</dbReference>
<protein>
    <submittedName>
        <fullName evidence="2">Methyltransferase domain-containing protein</fullName>
    </submittedName>
</protein>
<evidence type="ECO:0000259" key="1">
    <source>
        <dbReference type="Pfam" id="PF13649"/>
    </source>
</evidence>
<sequence>MARGIDVDTRGLVVPGSCSGAIDVLLDGQRVWSFNPDRDGRAGSEDTREVAWPKALVQHLEGVADVELVDHVSRDVLHTQTVRFGRGEGRVGVVDAEGNPLAVDKGGRLQRDFSNTEDSARDEIMDALEKVMHDLTVECGLDTYLMYGCLLGAIRDGHMIGHDSDADVAYLSAHTHPFDIIRECTAAIRRMKALGWKVVKMSGANFKVWVPLPDGRRCGIDVFGSFHIGDRFYVTGSLTGPLDRSALLPFGTVTLEGREITAPARPEEVLAFTYGPHWRVPDPAFHFDHDPVDVARMDAWFRGPRRRLRFWHDFYKSPDATRVPTEPSSFAHWTQQRLVTAGRGDGTVLDAGAGTGRDTAYFAGQGHRVVALDFSTLGMRQTKKLREDAAGRVTVRSMNFEDLRSVLVTGTRFAHRGGVREVYARGLLDTLGPVGRDNFWRFASMVQRRGGETFLEFRTPQSRQEPKHFGVHLREYVDPDLVAREVAAYGGTVVHRETGRGLAPLGTENPHIARIVVRWTP</sequence>
<reference evidence="2" key="1">
    <citation type="submission" date="2021-06" db="EMBL/GenBank/DDBJ databases">
        <title>Complete genome sequence of Nocardioides sp. G188.</title>
        <authorList>
            <person name="Im W.-T."/>
        </authorList>
    </citation>
    <scope>NUCLEOTIDE SEQUENCE</scope>
    <source>
        <strain evidence="2">G188</strain>
    </source>
</reference>
<proteinExistence type="predicted"/>
<dbReference type="GO" id="GO:0008168">
    <property type="term" value="F:methyltransferase activity"/>
    <property type="evidence" value="ECO:0007669"/>
    <property type="project" value="UniProtKB-KW"/>
</dbReference>
<keyword evidence="2" id="KW-0808">Transferase</keyword>
<dbReference type="EMBL" id="CP077062">
    <property type="protein sequence ID" value="QWZ08558.1"/>
    <property type="molecule type" value="Genomic_DNA"/>
</dbReference>
<dbReference type="CDD" id="cd02440">
    <property type="entry name" value="AdoMet_MTases"/>
    <property type="match status" value="1"/>
</dbReference>
<dbReference type="AlphaFoldDB" id="A0A975Y0K0"/>
<dbReference type="Pfam" id="PF13649">
    <property type="entry name" value="Methyltransf_25"/>
    <property type="match status" value="1"/>
</dbReference>
<organism evidence="2 3">
    <name type="scientific">Nocardioides panacis</name>
    <dbReference type="NCBI Taxonomy" id="2849501"/>
    <lineage>
        <taxon>Bacteria</taxon>
        <taxon>Bacillati</taxon>
        <taxon>Actinomycetota</taxon>
        <taxon>Actinomycetes</taxon>
        <taxon>Propionibacteriales</taxon>
        <taxon>Nocardioidaceae</taxon>
        <taxon>Nocardioides</taxon>
    </lineage>
</organism>
<accession>A0A975Y0K0</accession>
<dbReference type="GO" id="GO:0032259">
    <property type="term" value="P:methylation"/>
    <property type="evidence" value="ECO:0007669"/>
    <property type="project" value="UniProtKB-KW"/>
</dbReference>
<dbReference type="KEGG" id="nps:KRR39_01400"/>